<dbReference type="AlphaFoldDB" id="A0A5B7FLE5"/>
<evidence type="ECO:0000313" key="1">
    <source>
        <dbReference type="EMBL" id="MPC45748.1"/>
    </source>
</evidence>
<accession>A0A5B7FLE5</accession>
<name>A0A5B7FLE5_PORTR</name>
<proteinExistence type="predicted"/>
<dbReference type="EMBL" id="VSRR010006876">
    <property type="protein sequence ID" value="MPC45748.1"/>
    <property type="molecule type" value="Genomic_DNA"/>
</dbReference>
<reference evidence="1 2" key="1">
    <citation type="submission" date="2019-05" db="EMBL/GenBank/DDBJ databases">
        <title>Another draft genome of Portunus trituberculatus and its Hox gene families provides insights of decapod evolution.</title>
        <authorList>
            <person name="Jeong J.-H."/>
            <person name="Song I."/>
            <person name="Kim S."/>
            <person name="Choi T."/>
            <person name="Kim D."/>
            <person name="Ryu S."/>
            <person name="Kim W."/>
        </authorList>
    </citation>
    <scope>NUCLEOTIDE SEQUENCE [LARGE SCALE GENOMIC DNA]</scope>
    <source>
        <tissue evidence="1">Muscle</tissue>
    </source>
</reference>
<sequence length="108" mass="11645">MPENYGDEKKKKVAVEVKELRLPPPDAIAITKLAHKESATGHLKSARWWAVVLVVVVVEAAAARAGEELTLSGSRLDTQAYPILRCGLVVHSGEGGGGERADEEEEEE</sequence>
<organism evidence="1 2">
    <name type="scientific">Portunus trituberculatus</name>
    <name type="common">Swimming crab</name>
    <name type="synonym">Neptunus trituberculatus</name>
    <dbReference type="NCBI Taxonomy" id="210409"/>
    <lineage>
        <taxon>Eukaryota</taxon>
        <taxon>Metazoa</taxon>
        <taxon>Ecdysozoa</taxon>
        <taxon>Arthropoda</taxon>
        <taxon>Crustacea</taxon>
        <taxon>Multicrustacea</taxon>
        <taxon>Malacostraca</taxon>
        <taxon>Eumalacostraca</taxon>
        <taxon>Eucarida</taxon>
        <taxon>Decapoda</taxon>
        <taxon>Pleocyemata</taxon>
        <taxon>Brachyura</taxon>
        <taxon>Eubrachyura</taxon>
        <taxon>Portunoidea</taxon>
        <taxon>Portunidae</taxon>
        <taxon>Portuninae</taxon>
        <taxon>Portunus</taxon>
    </lineage>
</organism>
<dbReference type="Proteomes" id="UP000324222">
    <property type="component" value="Unassembled WGS sequence"/>
</dbReference>
<evidence type="ECO:0000313" key="2">
    <source>
        <dbReference type="Proteomes" id="UP000324222"/>
    </source>
</evidence>
<comment type="caution">
    <text evidence="1">The sequence shown here is derived from an EMBL/GenBank/DDBJ whole genome shotgun (WGS) entry which is preliminary data.</text>
</comment>
<keyword evidence="2" id="KW-1185">Reference proteome</keyword>
<protein>
    <submittedName>
        <fullName evidence="1">Uncharacterized protein</fullName>
    </submittedName>
</protein>
<gene>
    <name evidence="1" type="ORF">E2C01_039454</name>
</gene>